<evidence type="ECO:0008006" key="10">
    <source>
        <dbReference type="Google" id="ProtNLM"/>
    </source>
</evidence>
<dbReference type="Gene3D" id="3.30.499.10">
    <property type="entry name" value="Aconitase, domain 3"/>
    <property type="match status" value="3"/>
</dbReference>
<dbReference type="GO" id="GO:0043436">
    <property type="term" value="P:oxoacid metabolic process"/>
    <property type="evidence" value="ECO:0007669"/>
    <property type="project" value="UniProtKB-ARBA"/>
</dbReference>
<keyword evidence="3" id="KW-0411">Iron-sulfur</keyword>
<dbReference type="GO" id="GO:0051536">
    <property type="term" value="F:iron-sulfur cluster binding"/>
    <property type="evidence" value="ECO:0007669"/>
    <property type="project" value="UniProtKB-KW"/>
</dbReference>
<dbReference type="InterPro" id="IPR001030">
    <property type="entry name" value="Acoase/IPM_deHydtase_lsu_aba"/>
</dbReference>
<dbReference type="InterPro" id="IPR050067">
    <property type="entry name" value="IPM_dehydratase_rel_enz"/>
</dbReference>
<evidence type="ECO:0000256" key="4">
    <source>
        <dbReference type="ARBA" id="ARBA00023239"/>
    </source>
</evidence>
<evidence type="ECO:0000256" key="5">
    <source>
        <dbReference type="SAM" id="SignalP"/>
    </source>
</evidence>
<keyword evidence="5" id="KW-0732">Signal</keyword>
<feature type="chain" id="PRO_5043709439" description="Aconitase/3-isopropylmalate dehydratase large subunit alpha/beta/alpha domain-containing protein" evidence="5">
    <location>
        <begin position="27"/>
        <end position="521"/>
    </location>
</feature>
<keyword evidence="1" id="KW-0479">Metal-binding</keyword>
<dbReference type="InterPro" id="IPR055782">
    <property type="entry name" value="DUF7358"/>
</dbReference>
<keyword evidence="2" id="KW-0408">Iron</keyword>
<dbReference type="EMBL" id="JAQQAF010000006">
    <property type="protein sequence ID" value="KAJ8479148.1"/>
    <property type="molecule type" value="Genomic_DNA"/>
</dbReference>
<sequence>MASSSAIRRKGFWLHVVLLAFDDSASLPEARFEQSACSCGACPFSLLSVDHWLSQASNDDDGEDPCVSILMTHDVCGSGMFGIFKKEFGQNAKVWDREKIPVMPDHYIFTSDKRANRNTLANPDYKGVCHIALAQEGHCRPREVLLGTDSHTCNAGAFGQFATGIGNTDAGFVMGTGKLLLKMEERMTLCHMVIKAGGKNAVVAADETTFKYLEDKTSKNFEPLFIQEYKINVSKLEPLVAKPHSPDNRALATECKYIKIDRAYIGSCTGGKMEDFLAAAKVFLASIASQYQDLPGRLVLKCLRRLVVKFQLALVVQLTWLVLQKHAWINIPQVCVSTTNRNFHGRMVHQEEGTKSTEFYCFPDYFDHRQHLRKSFICTQQVIPVRGKKKSRAASKPLQIMASVLPFSSVLLSELESLMELFGLHGVRRVTVAMGAINLVEATSGAALMGVMQQRRWCGAREMTAVGLTSSLAVARIAAMVAMAVAQELTAITIDATDEASLEDDFFRRERRVRGLQFFLK</sequence>
<gene>
    <name evidence="8" type="ORF">OPV22_022875</name>
</gene>
<evidence type="ECO:0000259" key="7">
    <source>
        <dbReference type="Pfam" id="PF24057"/>
    </source>
</evidence>
<reference evidence="8 9" key="1">
    <citation type="submission" date="2022-12" db="EMBL/GenBank/DDBJ databases">
        <title>Chromosome-scale assembly of the Ensete ventricosum genome.</title>
        <authorList>
            <person name="Dussert Y."/>
            <person name="Stocks J."/>
            <person name="Wendawek A."/>
            <person name="Woldeyes F."/>
            <person name="Nichols R.A."/>
            <person name="Borrell J.S."/>
        </authorList>
    </citation>
    <scope>NUCLEOTIDE SEQUENCE [LARGE SCALE GENOMIC DNA]</scope>
    <source>
        <strain evidence="9">cv. Maze</strain>
        <tissue evidence="8">Seeds</tissue>
    </source>
</reference>
<dbReference type="Proteomes" id="UP001222027">
    <property type="component" value="Unassembled WGS sequence"/>
</dbReference>
<dbReference type="GO" id="GO:0046872">
    <property type="term" value="F:metal ion binding"/>
    <property type="evidence" value="ECO:0007669"/>
    <property type="project" value="UniProtKB-KW"/>
</dbReference>
<protein>
    <recommendedName>
        <fullName evidence="10">Aconitase/3-isopropylmalate dehydratase large subunit alpha/beta/alpha domain-containing protein</fullName>
    </recommendedName>
</protein>
<dbReference type="Pfam" id="PF00330">
    <property type="entry name" value="Aconitase"/>
    <property type="match status" value="1"/>
</dbReference>
<dbReference type="InterPro" id="IPR036008">
    <property type="entry name" value="Aconitase_4Fe-4S_dom"/>
</dbReference>
<keyword evidence="9" id="KW-1185">Reference proteome</keyword>
<evidence type="ECO:0000256" key="2">
    <source>
        <dbReference type="ARBA" id="ARBA00023004"/>
    </source>
</evidence>
<dbReference type="SUPFAM" id="SSF53732">
    <property type="entry name" value="Aconitase iron-sulfur domain"/>
    <property type="match status" value="1"/>
</dbReference>
<organism evidence="8 9">
    <name type="scientific">Ensete ventricosum</name>
    <name type="common">Abyssinian banana</name>
    <name type="synonym">Musa ensete</name>
    <dbReference type="NCBI Taxonomy" id="4639"/>
    <lineage>
        <taxon>Eukaryota</taxon>
        <taxon>Viridiplantae</taxon>
        <taxon>Streptophyta</taxon>
        <taxon>Embryophyta</taxon>
        <taxon>Tracheophyta</taxon>
        <taxon>Spermatophyta</taxon>
        <taxon>Magnoliopsida</taxon>
        <taxon>Liliopsida</taxon>
        <taxon>Zingiberales</taxon>
        <taxon>Musaceae</taxon>
        <taxon>Ensete</taxon>
    </lineage>
</organism>
<evidence type="ECO:0000256" key="1">
    <source>
        <dbReference type="ARBA" id="ARBA00022723"/>
    </source>
</evidence>
<comment type="caution">
    <text evidence="8">The sequence shown here is derived from an EMBL/GenBank/DDBJ whole genome shotgun (WGS) entry which is preliminary data.</text>
</comment>
<dbReference type="Pfam" id="PF24057">
    <property type="entry name" value="DUF7358"/>
    <property type="match status" value="1"/>
</dbReference>
<feature type="signal peptide" evidence="5">
    <location>
        <begin position="1"/>
        <end position="26"/>
    </location>
</feature>
<proteinExistence type="predicted"/>
<accession>A0AAV8QPF3</accession>
<evidence type="ECO:0000259" key="6">
    <source>
        <dbReference type="Pfam" id="PF00330"/>
    </source>
</evidence>
<feature type="domain" description="Aconitase/3-isopropylmalate dehydratase large subunit alpha/beta/alpha" evidence="6">
    <location>
        <begin position="119"/>
        <end position="182"/>
    </location>
</feature>
<dbReference type="PANTHER" id="PTHR43822">
    <property type="entry name" value="HOMOACONITASE, MITOCHONDRIAL-RELATED"/>
    <property type="match status" value="1"/>
</dbReference>
<evidence type="ECO:0000313" key="9">
    <source>
        <dbReference type="Proteomes" id="UP001222027"/>
    </source>
</evidence>
<dbReference type="AlphaFoldDB" id="A0AAV8QPF3"/>
<dbReference type="GO" id="GO:0016829">
    <property type="term" value="F:lyase activity"/>
    <property type="evidence" value="ECO:0007669"/>
    <property type="project" value="UniProtKB-KW"/>
</dbReference>
<keyword evidence="4" id="KW-0456">Lyase</keyword>
<evidence type="ECO:0000256" key="3">
    <source>
        <dbReference type="ARBA" id="ARBA00023014"/>
    </source>
</evidence>
<dbReference type="PANTHER" id="PTHR43822:SF2">
    <property type="entry name" value="HOMOACONITASE, MITOCHONDRIAL"/>
    <property type="match status" value="1"/>
</dbReference>
<name>A0AAV8QPF3_ENSVE</name>
<feature type="domain" description="DUF7358" evidence="7">
    <location>
        <begin position="425"/>
        <end position="514"/>
    </location>
</feature>
<evidence type="ECO:0000313" key="8">
    <source>
        <dbReference type="EMBL" id="KAJ8479148.1"/>
    </source>
</evidence>
<dbReference type="InterPro" id="IPR015931">
    <property type="entry name" value="Acnase/IPM_dHydase_lsu_aba_1/3"/>
</dbReference>